<proteinExistence type="predicted"/>
<evidence type="ECO:0000313" key="2">
    <source>
        <dbReference type="EMBL" id="RUS97556.1"/>
    </source>
</evidence>
<evidence type="ECO:0008006" key="4">
    <source>
        <dbReference type="Google" id="ProtNLM"/>
    </source>
</evidence>
<dbReference type="EMBL" id="RSCL01000031">
    <property type="protein sequence ID" value="RUS97556.1"/>
    <property type="molecule type" value="Genomic_DNA"/>
</dbReference>
<dbReference type="Proteomes" id="UP000271624">
    <property type="component" value="Unassembled WGS sequence"/>
</dbReference>
<keyword evidence="3" id="KW-1185">Reference proteome</keyword>
<name>A0A433UUR4_9CYAN</name>
<comment type="caution">
    <text evidence="2">The sequence shown here is derived from an EMBL/GenBank/DDBJ whole genome shotgun (WGS) entry which is preliminary data.</text>
</comment>
<organism evidence="2 3">
    <name type="scientific">Dulcicalothrix desertica PCC 7102</name>
    <dbReference type="NCBI Taxonomy" id="232991"/>
    <lineage>
        <taxon>Bacteria</taxon>
        <taxon>Bacillati</taxon>
        <taxon>Cyanobacteriota</taxon>
        <taxon>Cyanophyceae</taxon>
        <taxon>Nostocales</taxon>
        <taxon>Calotrichaceae</taxon>
        <taxon>Dulcicalothrix</taxon>
    </lineage>
</organism>
<dbReference type="AlphaFoldDB" id="A0A433UUR4"/>
<evidence type="ECO:0000313" key="3">
    <source>
        <dbReference type="Proteomes" id="UP000271624"/>
    </source>
</evidence>
<feature type="compositionally biased region" description="Basic residues" evidence="1">
    <location>
        <begin position="106"/>
        <end position="121"/>
    </location>
</feature>
<gene>
    <name evidence="2" type="ORF">DSM106972_082930</name>
</gene>
<feature type="region of interest" description="Disordered" evidence="1">
    <location>
        <begin position="99"/>
        <end position="123"/>
    </location>
</feature>
<reference evidence="2" key="2">
    <citation type="journal article" date="2019" name="Genome Biol. Evol.">
        <title>Day and night: Metabolic profiles and evolutionary relationships of six axenic non-marine cyanobacteria.</title>
        <authorList>
            <person name="Will S.E."/>
            <person name="Henke P."/>
            <person name="Boedeker C."/>
            <person name="Huang S."/>
            <person name="Brinkmann H."/>
            <person name="Rohde M."/>
            <person name="Jarek M."/>
            <person name="Friedl T."/>
            <person name="Seufert S."/>
            <person name="Schumacher M."/>
            <person name="Overmann J."/>
            <person name="Neumann-Schaal M."/>
            <person name="Petersen J."/>
        </authorList>
    </citation>
    <scope>NUCLEOTIDE SEQUENCE [LARGE SCALE GENOMIC DNA]</scope>
    <source>
        <strain evidence="2">PCC 7102</strain>
    </source>
</reference>
<dbReference type="PROSITE" id="PS51257">
    <property type="entry name" value="PROKAR_LIPOPROTEIN"/>
    <property type="match status" value="1"/>
</dbReference>
<protein>
    <recommendedName>
        <fullName evidence="4">Lipoprotein</fullName>
    </recommendedName>
</protein>
<dbReference type="RefSeq" id="WP_127086329.1">
    <property type="nucleotide sequence ID" value="NZ_RSCL01000031.1"/>
</dbReference>
<accession>A0A433UUR4</accession>
<sequence>MFNFKKLISTVGIIPLLSIALLSSGCSLLDASVISKTDAQQSGALSVDERAQKVTALLKETEQLIVNGTSTQHLQLSETKLNEIKAHLEYLPTSYTTTSVEVERKSSRRRRSSSKRSRSRTKHYDVDVETETVYDDKYAHLRAKAEDLNQQLENKKEWVTENVARIGQAKQYAFAAAKASQKPPHPVETWEAIEQFWYKATNELERINQGEPGYAEAQKLLPTYQNNLKVIQYRMQLEANATDTLDDIYNRAESLAQSPPTDRESYILELQDLIKQLKTIKPGTTAYTDAQKLMVSAQKRLKS</sequence>
<evidence type="ECO:0000256" key="1">
    <source>
        <dbReference type="SAM" id="MobiDB-lite"/>
    </source>
</evidence>
<reference evidence="2" key="1">
    <citation type="submission" date="2018-12" db="EMBL/GenBank/DDBJ databases">
        <authorList>
            <person name="Will S."/>
            <person name="Neumann-Schaal M."/>
            <person name="Henke P."/>
        </authorList>
    </citation>
    <scope>NUCLEOTIDE SEQUENCE</scope>
    <source>
        <strain evidence="2">PCC 7102</strain>
    </source>
</reference>
<dbReference type="OrthoDB" id="517897at2"/>